<evidence type="ECO:0000256" key="2">
    <source>
        <dbReference type="ARBA" id="ARBA00022670"/>
    </source>
</evidence>
<dbReference type="Pfam" id="PF03572">
    <property type="entry name" value="Peptidase_S41"/>
    <property type="match status" value="1"/>
</dbReference>
<dbReference type="CDD" id="cd07560">
    <property type="entry name" value="Peptidase_S41_CPP"/>
    <property type="match status" value="1"/>
</dbReference>
<dbReference type="Pfam" id="PF22694">
    <property type="entry name" value="CtpB_N-like"/>
    <property type="match status" value="1"/>
</dbReference>
<dbReference type="InterPro" id="IPR055210">
    <property type="entry name" value="CtpA/B_N"/>
</dbReference>
<dbReference type="NCBIfam" id="TIGR00225">
    <property type="entry name" value="prc"/>
    <property type="match status" value="1"/>
</dbReference>
<organism evidence="6">
    <name type="scientific">bioreactor metagenome</name>
    <dbReference type="NCBI Taxonomy" id="1076179"/>
    <lineage>
        <taxon>unclassified sequences</taxon>
        <taxon>metagenomes</taxon>
        <taxon>ecological metagenomes</taxon>
    </lineage>
</organism>
<dbReference type="PANTHER" id="PTHR32060">
    <property type="entry name" value="TAIL-SPECIFIC PROTEASE"/>
    <property type="match status" value="1"/>
</dbReference>
<dbReference type="SMART" id="SM00245">
    <property type="entry name" value="TSPc"/>
    <property type="match status" value="1"/>
</dbReference>
<protein>
    <recommendedName>
        <fullName evidence="5">PDZ domain-containing protein</fullName>
    </recommendedName>
</protein>
<evidence type="ECO:0000313" key="6">
    <source>
        <dbReference type="EMBL" id="MPM23579.1"/>
    </source>
</evidence>
<accession>A0A644Y5J9</accession>
<proteinExistence type="inferred from homology"/>
<dbReference type="GO" id="GO:0008236">
    <property type="term" value="F:serine-type peptidase activity"/>
    <property type="evidence" value="ECO:0007669"/>
    <property type="project" value="UniProtKB-KW"/>
</dbReference>
<dbReference type="CDD" id="cd06782">
    <property type="entry name" value="cpPDZ_CPP-like"/>
    <property type="match status" value="1"/>
</dbReference>
<dbReference type="GO" id="GO:0006508">
    <property type="term" value="P:proteolysis"/>
    <property type="evidence" value="ECO:0007669"/>
    <property type="project" value="UniProtKB-KW"/>
</dbReference>
<dbReference type="AlphaFoldDB" id="A0A644Y5J9"/>
<dbReference type="GO" id="GO:0004175">
    <property type="term" value="F:endopeptidase activity"/>
    <property type="evidence" value="ECO:0007669"/>
    <property type="project" value="TreeGrafter"/>
</dbReference>
<comment type="caution">
    <text evidence="6">The sequence shown here is derived from an EMBL/GenBank/DDBJ whole genome shotgun (WGS) entry which is preliminary data.</text>
</comment>
<dbReference type="Pfam" id="PF13180">
    <property type="entry name" value="PDZ_2"/>
    <property type="match status" value="1"/>
</dbReference>
<keyword evidence="2" id="KW-0645">Protease</keyword>
<dbReference type="SUPFAM" id="SSF50156">
    <property type="entry name" value="PDZ domain-like"/>
    <property type="match status" value="1"/>
</dbReference>
<feature type="domain" description="PDZ" evidence="5">
    <location>
        <begin position="86"/>
        <end position="148"/>
    </location>
</feature>
<dbReference type="SUPFAM" id="SSF52096">
    <property type="entry name" value="ClpP/crotonase"/>
    <property type="match status" value="1"/>
</dbReference>
<dbReference type="InterPro" id="IPR036034">
    <property type="entry name" value="PDZ_sf"/>
</dbReference>
<dbReference type="Gene3D" id="3.90.226.10">
    <property type="entry name" value="2-enoyl-CoA Hydratase, Chain A, domain 1"/>
    <property type="match status" value="1"/>
</dbReference>
<keyword evidence="4" id="KW-0720">Serine protease</keyword>
<dbReference type="SMART" id="SM00228">
    <property type="entry name" value="PDZ"/>
    <property type="match status" value="1"/>
</dbReference>
<dbReference type="InterPro" id="IPR004447">
    <property type="entry name" value="Peptidase_S41A"/>
</dbReference>
<name>A0A644Y5J9_9ZZZZ</name>
<dbReference type="GO" id="GO:0007165">
    <property type="term" value="P:signal transduction"/>
    <property type="evidence" value="ECO:0007669"/>
    <property type="project" value="TreeGrafter"/>
</dbReference>
<dbReference type="InterPro" id="IPR001478">
    <property type="entry name" value="PDZ"/>
</dbReference>
<dbReference type="InterPro" id="IPR029045">
    <property type="entry name" value="ClpP/crotonase-like_dom_sf"/>
</dbReference>
<evidence type="ECO:0000259" key="5">
    <source>
        <dbReference type="PROSITE" id="PS50106"/>
    </source>
</evidence>
<evidence type="ECO:0000256" key="4">
    <source>
        <dbReference type="ARBA" id="ARBA00022825"/>
    </source>
</evidence>
<evidence type="ECO:0000256" key="3">
    <source>
        <dbReference type="ARBA" id="ARBA00022801"/>
    </source>
</evidence>
<gene>
    <name evidence="6" type="ORF">SDC9_70053</name>
</gene>
<dbReference type="InterPro" id="IPR005151">
    <property type="entry name" value="Tail-specific_protease"/>
</dbReference>
<reference evidence="6" key="1">
    <citation type="submission" date="2019-08" db="EMBL/GenBank/DDBJ databases">
        <authorList>
            <person name="Kucharzyk K."/>
            <person name="Murdoch R.W."/>
            <person name="Higgins S."/>
            <person name="Loffler F."/>
        </authorList>
    </citation>
    <scope>NUCLEOTIDE SEQUENCE</scope>
</reference>
<dbReference type="GO" id="GO:0030288">
    <property type="term" value="C:outer membrane-bounded periplasmic space"/>
    <property type="evidence" value="ECO:0007669"/>
    <property type="project" value="TreeGrafter"/>
</dbReference>
<dbReference type="PANTHER" id="PTHR32060:SF30">
    <property type="entry name" value="CARBOXY-TERMINAL PROCESSING PROTEASE CTPA"/>
    <property type="match status" value="1"/>
</dbReference>
<evidence type="ECO:0000256" key="1">
    <source>
        <dbReference type="ARBA" id="ARBA00009179"/>
    </source>
</evidence>
<dbReference type="Gene3D" id="2.30.42.10">
    <property type="match status" value="1"/>
</dbReference>
<keyword evidence="3" id="KW-0378">Hydrolase</keyword>
<dbReference type="PROSITE" id="PS50106">
    <property type="entry name" value="PDZ"/>
    <property type="match status" value="1"/>
</dbReference>
<dbReference type="Gene3D" id="3.30.750.44">
    <property type="match status" value="1"/>
</dbReference>
<comment type="similarity">
    <text evidence="1">Belongs to the peptidase S41A family.</text>
</comment>
<sequence length="532" mass="60144">MKINIMKLLFTFLLATTSVIMMAQHDPSKTEEKFRRALQYMRLSYVDSVDENKMTEIAIRSMLEELDPHSVYMSAEEIKQANEPLEGNFDGVGIQFQIIRDTINVVDVIAGGPSETVGIQAGDKIVSIDQENATGKEVNNTYVVKHLRGPKGTKVIVGIVRKGEKDPIEFTVTRDKIPIYSIDAAYMVAPEIGYIKLNKFAATTMDEFSDAIKELKKENFKSLILDLRDNGGGYLQTAIDLADQFLPKDQLVLFTQGRSDPRKDYIATSKGAFEKGKLVILIDEGSASASEIVSGAMQDCDRALIIGRRSFGKGLVQRPFSFPDGSVMRMTVARYYTPSGRCIQKPYNDGHEKYYEDLSDRMEHGEFVHPDSIKFPDSLRYKTNAGRVVYGGGGIMPDVFIPLDTTKYSDYYVKLIRKNLFSTFTLDYLSQNREKLLSDYQTVELFKKNHKIDEAYMKSFLDAAEKAGVEFEQEGYDQSKVIIETLLNAYLARSLYGPEAYYIIISDIDTELMKAIECIQQPGTFEKYSVHY</sequence>
<dbReference type="EMBL" id="VSSQ01004063">
    <property type="protein sequence ID" value="MPM23579.1"/>
    <property type="molecule type" value="Genomic_DNA"/>
</dbReference>